<dbReference type="InterPro" id="IPR000587">
    <property type="entry name" value="Creatinase_N"/>
</dbReference>
<protein>
    <submittedName>
        <fullName evidence="3">Putative dipeptidase PepE</fullName>
    </submittedName>
</protein>
<feature type="domain" description="Peptidase M24" evidence="1">
    <location>
        <begin position="123"/>
        <end position="205"/>
    </location>
</feature>
<dbReference type="PANTHER" id="PTHR46112">
    <property type="entry name" value="AMINOPEPTIDASE"/>
    <property type="match status" value="1"/>
</dbReference>
<comment type="caution">
    <text evidence="3">The sequence shown here is derived from an EMBL/GenBank/DDBJ whole genome shotgun (WGS) entry which is preliminary data.</text>
</comment>
<dbReference type="Proteomes" id="UP000009319">
    <property type="component" value="Unassembled WGS sequence"/>
</dbReference>
<dbReference type="EMBL" id="CANI01000039">
    <property type="protein sequence ID" value="CCM78654.1"/>
    <property type="molecule type" value="Genomic_DNA"/>
</dbReference>
<dbReference type="InterPro" id="IPR036005">
    <property type="entry name" value="Creatinase/aminopeptidase-like"/>
</dbReference>
<sequence>MEWFVGFHSHPDERPCLLLIAPERKAFLMPALNAEGSRAFTYAQFFDWSDDQGRTDALADALNVISAPARGRAALDETMRADFALLLLKVLPADTLQDFMPPTLDGLRMKKDEAEFYKLKMNAAIAAFATIRPGMAERQVAAEIRTAFLSEGAVPAFWIVGAGPNGAFPHHSAIDRTIEEGDTIVIDIGGRKSGFPSDVTRMTVIACYPRDVTKFTRSSKGPSRPR</sequence>
<dbReference type="HOGENOM" id="CLU_1083834_0_0_5"/>
<feature type="domain" description="Creatinase N-terminal" evidence="2">
    <location>
        <begin position="2"/>
        <end position="109"/>
    </location>
</feature>
<evidence type="ECO:0000313" key="4">
    <source>
        <dbReference type="Proteomes" id="UP000009319"/>
    </source>
</evidence>
<dbReference type="SUPFAM" id="SSF55920">
    <property type="entry name" value="Creatinase/aminopeptidase"/>
    <property type="match status" value="1"/>
</dbReference>
<evidence type="ECO:0000313" key="3">
    <source>
        <dbReference type="EMBL" id="CCM78654.1"/>
    </source>
</evidence>
<organism evidence="3 4">
    <name type="scientific">Rhizobium mesoamericanum STM3625</name>
    <dbReference type="NCBI Taxonomy" id="1211777"/>
    <lineage>
        <taxon>Bacteria</taxon>
        <taxon>Pseudomonadati</taxon>
        <taxon>Pseudomonadota</taxon>
        <taxon>Alphaproteobacteria</taxon>
        <taxon>Hyphomicrobiales</taxon>
        <taxon>Rhizobiaceae</taxon>
        <taxon>Rhizobium/Agrobacterium group</taxon>
        <taxon>Rhizobium</taxon>
    </lineage>
</organism>
<evidence type="ECO:0000259" key="2">
    <source>
        <dbReference type="Pfam" id="PF01321"/>
    </source>
</evidence>
<accession>K0Q5L7</accession>
<dbReference type="RefSeq" id="WP_007537811.1">
    <property type="nucleotide sequence ID" value="NZ_HF536773.1"/>
</dbReference>
<name>K0Q5L7_9HYPH</name>
<dbReference type="SUPFAM" id="SSF53092">
    <property type="entry name" value="Creatinase/prolidase N-terminal domain"/>
    <property type="match status" value="1"/>
</dbReference>
<proteinExistence type="predicted"/>
<dbReference type="STRING" id="1211777.BN77_p11342"/>
<reference evidence="3 4" key="1">
    <citation type="journal article" date="2013" name="Genome Announc.">
        <title>Draft Genome Sequence of Rhizobium mesoamericanum STM3625, a Nitrogen-Fixing Symbiont of Mimosa pudica Isolated in French Guiana (South America).</title>
        <authorList>
            <person name="Moulin L."/>
            <person name="Mornico D."/>
            <person name="Melkonian R."/>
            <person name="Klonowska A."/>
        </authorList>
    </citation>
    <scope>NUCLEOTIDE SEQUENCE [LARGE SCALE GENOMIC DNA]</scope>
    <source>
        <strain evidence="3 4">STM3625</strain>
    </source>
</reference>
<dbReference type="InterPro" id="IPR000994">
    <property type="entry name" value="Pept_M24"/>
</dbReference>
<dbReference type="Gene3D" id="3.90.230.10">
    <property type="entry name" value="Creatinase/methionine aminopeptidase superfamily"/>
    <property type="match status" value="1"/>
</dbReference>
<dbReference type="AlphaFoldDB" id="K0Q5L7"/>
<evidence type="ECO:0000259" key="1">
    <source>
        <dbReference type="Pfam" id="PF00557"/>
    </source>
</evidence>
<dbReference type="Gene3D" id="3.40.350.10">
    <property type="entry name" value="Creatinase/prolidase N-terminal domain"/>
    <property type="match status" value="1"/>
</dbReference>
<dbReference type="PANTHER" id="PTHR46112:SF3">
    <property type="entry name" value="AMINOPEPTIDASE YPDF"/>
    <property type="match status" value="1"/>
</dbReference>
<dbReference type="Pfam" id="PF00557">
    <property type="entry name" value="Peptidase_M24"/>
    <property type="match status" value="1"/>
</dbReference>
<dbReference type="eggNOG" id="COG0006">
    <property type="taxonomic scope" value="Bacteria"/>
</dbReference>
<keyword evidence="4" id="KW-1185">Reference proteome</keyword>
<dbReference type="InterPro" id="IPR050659">
    <property type="entry name" value="Peptidase_M24B"/>
</dbReference>
<dbReference type="InterPro" id="IPR029149">
    <property type="entry name" value="Creatin/AminoP/Spt16_N"/>
</dbReference>
<gene>
    <name evidence="3" type="ORF">BN77_p11342</name>
</gene>
<dbReference type="Pfam" id="PF01321">
    <property type="entry name" value="Creatinase_N"/>
    <property type="match status" value="1"/>
</dbReference>